<organism evidence="1 2">
    <name type="scientific">Desulfomicrobium apsheronum</name>
    <dbReference type="NCBI Taxonomy" id="52560"/>
    <lineage>
        <taxon>Bacteria</taxon>
        <taxon>Pseudomonadati</taxon>
        <taxon>Thermodesulfobacteriota</taxon>
        <taxon>Desulfovibrionia</taxon>
        <taxon>Desulfovibrionales</taxon>
        <taxon>Desulfomicrobiaceae</taxon>
        <taxon>Desulfomicrobium</taxon>
    </lineage>
</organism>
<proteinExistence type="predicted"/>
<accession>A0A1I3Z3N0</accession>
<dbReference type="EMBL" id="FORX01000022">
    <property type="protein sequence ID" value="SFK38657.1"/>
    <property type="molecule type" value="Genomic_DNA"/>
</dbReference>
<dbReference type="AlphaFoldDB" id="A0A1I3Z3N0"/>
<dbReference type="Proteomes" id="UP000198635">
    <property type="component" value="Unassembled WGS sequence"/>
</dbReference>
<gene>
    <name evidence="1" type="ORF">SAMN04488082_12230</name>
</gene>
<name>A0A1I3Z3N0_9BACT</name>
<evidence type="ECO:0000313" key="1">
    <source>
        <dbReference type="EMBL" id="SFK38657.1"/>
    </source>
</evidence>
<reference evidence="2" key="1">
    <citation type="submission" date="2016-10" db="EMBL/GenBank/DDBJ databases">
        <authorList>
            <person name="Varghese N."/>
            <person name="Submissions S."/>
        </authorList>
    </citation>
    <scope>NUCLEOTIDE SEQUENCE [LARGE SCALE GENOMIC DNA]</scope>
    <source>
        <strain evidence="2">DSM 5918</strain>
    </source>
</reference>
<sequence length="49" mass="5377">MTVLSPEPSIHPTASVVDSILGAWIETGAQTEIILMFCRHRADVRPSRS</sequence>
<dbReference type="STRING" id="52560.SAMN04488082_12230"/>
<keyword evidence="2" id="KW-1185">Reference proteome</keyword>
<protein>
    <submittedName>
        <fullName evidence="1">Uncharacterized protein</fullName>
    </submittedName>
</protein>
<evidence type="ECO:0000313" key="2">
    <source>
        <dbReference type="Proteomes" id="UP000198635"/>
    </source>
</evidence>